<accession>A0A197JDV5</accession>
<sequence>MSHSPYMNSIKKEEDEDQYVFDYSNTFTRREFDKDVYYYSSLGTAMAEQQAGGPNLEVNGSSSCQFDPPFHENLIPPMMPMRTMKPMAPMPLPLMTTLQPMSPTPFTPLRSPMPVMSPLPSMWSMWSMPTFPPRSQINHPIWLHPFTHQCSDDSLREELCWDSWCTREGRCWTACCG</sequence>
<keyword evidence="2" id="KW-1185">Reference proteome</keyword>
<protein>
    <submittedName>
        <fullName evidence="1">Uncharacterized protein</fullName>
    </submittedName>
</protein>
<gene>
    <name evidence="1" type="ORF">K457DRAFT_142865</name>
</gene>
<reference evidence="1 2" key="1">
    <citation type="submission" date="2016-05" db="EMBL/GenBank/DDBJ databases">
        <title>Genome sequencing reveals origins of a unique bacterial endosymbiosis in the earliest lineages of terrestrial Fungi.</title>
        <authorList>
            <consortium name="DOE Joint Genome Institute"/>
            <person name="Uehling J."/>
            <person name="Gryganskyi A."/>
            <person name="Hameed K."/>
            <person name="Tschaplinski T."/>
            <person name="Misztal P."/>
            <person name="Wu S."/>
            <person name="Desiro A."/>
            <person name="Vande Pol N."/>
            <person name="Du Z.-Y."/>
            <person name="Zienkiewicz A."/>
            <person name="Zienkiewicz K."/>
            <person name="Morin E."/>
            <person name="Tisserant E."/>
            <person name="Splivallo R."/>
            <person name="Hainaut M."/>
            <person name="Henrissat B."/>
            <person name="Ohm R."/>
            <person name="Kuo A."/>
            <person name="Yan J."/>
            <person name="Lipzen A."/>
            <person name="Nolan M."/>
            <person name="Labutti K."/>
            <person name="Barry K."/>
            <person name="Goldstein A."/>
            <person name="Labbe J."/>
            <person name="Schadt C."/>
            <person name="Tuskan G."/>
            <person name="Grigoriev I."/>
            <person name="Martin F."/>
            <person name="Vilgalys R."/>
            <person name="Bonito G."/>
        </authorList>
    </citation>
    <scope>NUCLEOTIDE SEQUENCE [LARGE SCALE GENOMIC DNA]</scope>
    <source>
        <strain evidence="1 2">AG-77</strain>
    </source>
</reference>
<evidence type="ECO:0000313" key="1">
    <source>
        <dbReference type="EMBL" id="OAQ23305.1"/>
    </source>
</evidence>
<evidence type="ECO:0000313" key="2">
    <source>
        <dbReference type="Proteomes" id="UP000078512"/>
    </source>
</evidence>
<dbReference type="AlphaFoldDB" id="A0A197JDV5"/>
<name>A0A197JDV5_9FUNG</name>
<organism evidence="1 2">
    <name type="scientific">Linnemannia elongata AG-77</name>
    <dbReference type="NCBI Taxonomy" id="1314771"/>
    <lineage>
        <taxon>Eukaryota</taxon>
        <taxon>Fungi</taxon>
        <taxon>Fungi incertae sedis</taxon>
        <taxon>Mucoromycota</taxon>
        <taxon>Mortierellomycotina</taxon>
        <taxon>Mortierellomycetes</taxon>
        <taxon>Mortierellales</taxon>
        <taxon>Mortierellaceae</taxon>
        <taxon>Linnemannia</taxon>
    </lineage>
</organism>
<dbReference type="Proteomes" id="UP000078512">
    <property type="component" value="Unassembled WGS sequence"/>
</dbReference>
<proteinExistence type="predicted"/>
<dbReference type="EMBL" id="KV442123">
    <property type="protein sequence ID" value="OAQ23305.1"/>
    <property type="molecule type" value="Genomic_DNA"/>
</dbReference>